<dbReference type="Pfam" id="PF13675">
    <property type="entry name" value="PilJ"/>
    <property type="match status" value="1"/>
</dbReference>
<dbReference type="CDD" id="cd16922">
    <property type="entry name" value="HATPase_EvgS-ArcB-TorS-like"/>
    <property type="match status" value="1"/>
</dbReference>
<dbReference type="PROSITE" id="PS50110">
    <property type="entry name" value="RESPONSE_REGULATORY"/>
    <property type="match status" value="1"/>
</dbReference>
<evidence type="ECO:0000256" key="12">
    <source>
        <dbReference type="ARBA" id="ARBA00023136"/>
    </source>
</evidence>
<evidence type="ECO:0000256" key="8">
    <source>
        <dbReference type="ARBA" id="ARBA00022692"/>
    </source>
</evidence>
<dbReference type="Pfam" id="PF01627">
    <property type="entry name" value="Hpt"/>
    <property type="match status" value="1"/>
</dbReference>
<evidence type="ECO:0000256" key="1">
    <source>
        <dbReference type="ARBA" id="ARBA00000085"/>
    </source>
</evidence>
<dbReference type="InterPro" id="IPR001789">
    <property type="entry name" value="Sig_transdc_resp-reg_receiver"/>
</dbReference>
<keyword evidence="6 14" id="KW-0597">Phosphoprotein</keyword>
<dbReference type="EMBL" id="SJPF01000002">
    <property type="protein sequence ID" value="TWT34479.1"/>
    <property type="molecule type" value="Genomic_DNA"/>
</dbReference>
<keyword evidence="8 16" id="KW-0812">Transmembrane</keyword>
<comment type="catalytic activity">
    <reaction evidence="1">
        <text>ATP + protein L-histidine = ADP + protein N-phospho-L-histidine.</text>
        <dbReference type="EC" id="2.7.13.3"/>
    </reaction>
</comment>
<dbReference type="SUPFAM" id="SSF52172">
    <property type="entry name" value="CheY-like"/>
    <property type="match status" value="1"/>
</dbReference>
<gene>
    <name evidence="20" type="primary">arcB_3</name>
    <name evidence="20" type="ORF">Enr8_18880</name>
</gene>
<feature type="domain" description="Response regulatory" evidence="18">
    <location>
        <begin position="493"/>
        <end position="609"/>
    </location>
</feature>
<keyword evidence="10" id="KW-0067">ATP-binding</keyword>
<feature type="domain" description="Histidine kinase" evidence="17">
    <location>
        <begin position="252"/>
        <end position="473"/>
    </location>
</feature>
<keyword evidence="15" id="KW-0175">Coiled coil</keyword>
<feature type="coiled-coil region" evidence="15">
    <location>
        <begin position="222"/>
        <end position="249"/>
    </location>
</feature>
<comment type="subcellular location">
    <subcellularLocation>
        <location evidence="2">Cell inner membrane</location>
        <topology evidence="2">Multi-pass membrane protein</topology>
    </subcellularLocation>
</comment>
<evidence type="ECO:0000256" key="15">
    <source>
        <dbReference type="SAM" id="Coils"/>
    </source>
</evidence>
<keyword evidence="4" id="KW-1003">Cell membrane</keyword>
<dbReference type="InterPro" id="IPR008207">
    <property type="entry name" value="Sig_transdc_His_kin_Hpt_dom"/>
</dbReference>
<evidence type="ECO:0000256" key="7">
    <source>
        <dbReference type="ARBA" id="ARBA00022679"/>
    </source>
</evidence>
<organism evidence="20 21">
    <name type="scientific">Blastopirellula retiformator</name>
    <dbReference type="NCBI Taxonomy" id="2527970"/>
    <lineage>
        <taxon>Bacteria</taxon>
        <taxon>Pseudomonadati</taxon>
        <taxon>Planctomycetota</taxon>
        <taxon>Planctomycetia</taxon>
        <taxon>Pirellulales</taxon>
        <taxon>Pirellulaceae</taxon>
        <taxon>Blastopirellula</taxon>
    </lineage>
</organism>
<dbReference type="InterPro" id="IPR003594">
    <property type="entry name" value="HATPase_dom"/>
</dbReference>
<keyword evidence="12 16" id="KW-0472">Membrane</keyword>
<dbReference type="SMART" id="SM00387">
    <property type="entry name" value="HATPase_c"/>
    <property type="match status" value="1"/>
</dbReference>
<evidence type="ECO:0000256" key="4">
    <source>
        <dbReference type="ARBA" id="ARBA00022475"/>
    </source>
</evidence>
<feature type="modified residue" description="4-aspartylphosphate" evidence="14">
    <location>
        <position position="542"/>
    </location>
</feature>
<dbReference type="SUPFAM" id="SSF55874">
    <property type="entry name" value="ATPase domain of HSP90 chaperone/DNA topoisomerase II/histidine kinase"/>
    <property type="match status" value="1"/>
</dbReference>
<evidence type="ECO:0000256" key="13">
    <source>
        <dbReference type="PROSITE-ProRule" id="PRU00110"/>
    </source>
</evidence>
<comment type="caution">
    <text evidence="20">The sequence shown here is derived from an EMBL/GenBank/DDBJ whole genome shotgun (WGS) entry which is preliminary data.</text>
</comment>
<evidence type="ECO:0000256" key="10">
    <source>
        <dbReference type="ARBA" id="ARBA00022840"/>
    </source>
</evidence>
<dbReference type="Gene3D" id="3.30.565.10">
    <property type="entry name" value="Histidine kinase-like ATPase, C-terminal domain"/>
    <property type="match status" value="1"/>
</dbReference>
<evidence type="ECO:0000259" key="18">
    <source>
        <dbReference type="PROSITE" id="PS50110"/>
    </source>
</evidence>
<dbReference type="InterPro" id="IPR004358">
    <property type="entry name" value="Sig_transdc_His_kin-like_C"/>
</dbReference>
<feature type="modified residue" description="Phosphohistidine" evidence="13">
    <location>
        <position position="658"/>
    </location>
</feature>
<evidence type="ECO:0000259" key="19">
    <source>
        <dbReference type="PROSITE" id="PS50894"/>
    </source>
</evidence>
<dbReference type="SUPFAM" id="SSF47226">
    <property type="entry name" value="Histidine-containing phosphotransfer domain, HPT domain"/>
    <property type="match status" value="1"/>
</dbReference>
<evidence type="ECO:0000256" key="3">
    <source>
        <dbReference type="ARBA" id="ARBA00012438"/>
    </source>
</evidence>
<dbReference type="InterPro" id="IPR003661">
    <property type="entry name" value="HisK_dim/P_dom"/>
</dbReference>
<evidence type="ECO:0000313" key="21">
    <source>
        <dbReference type="Proteomes" id="UP000318878"/>
    </source>
</evidence>
<dbReference type="InterPro" id="IPR036890">
    <property type="entry name" value="HATPase_C_sf"/>
</dbReference>
<dbReference type="SMART" id="SM00448">
    <property type="entry name" value="REC"/>
    <property type="match status" value="1"/>
</dbReference>
<keyword evidence="10" id="KW-0547">Nucleotide-binding</keyword>
<evidence type="ECO:0000256" key="5">
    <source>
        <dbReference type="ARBA" id="ARBA00022519"/>
    </source>
</evidence>
<evidence type="ECO:0000256" key="14">
    <source>
        <dbReference type="PROSITE-ProRule" id="PRU00169"/>
    </source>
</evidence>
<keyword evidence="9" id="KW-0418">Kinase</keyword>
<dbReference type="Gene3D" id="3.40.50.2300">
    <property type="match status" value="1"/>
</dbReference>
<feature type="domain" description="HPt" evidence="19">
    <location>
        <begin position="619"/>
        <end position="712"/>
    </location>
</feature>
<dbReference type="Gene3D" id="1.10.287.130">
    <property type="match status" value="1"/>
</dbReference>
<evidence type="ECO:0000259" key="17">
    <source>
        <dbReference type="PROSITE" id="PS50109"/>
    </source>
</evidence>
<dbReference type="InterPro" id="IPR036097">
    <property type="entry name" value="HisK_dim/P_sf"/>
</dbReference>
<evidence type="ECO:0000256" key="11">
    <source>
        <dbReference type="ARBA" id="ARBA00022989"/>
    </source>
</evidence>
<keyword evidence="7 20" id="KW-0808">Transferase</keyword>
<dbReference type="Pfam" id="PF00072">
    <property type="entry name" value="Response_reg"/>
    <property type="match status" value="1"/>
</dbReference>
<dbReference type="SMART" id="SM00388">
    <property type="entry name" value="HisKA"/>
    <property type="match status" value="1"/>
</dbReference>
<dbReference type="PROSITE" id="PS50894">
    <property type="entry name" value="HPT"/>
    <property type="match status" value="1"/>
</dbReference>
<dbReference type="OrthoDB" id="7568856at2"/>
<name>A0A5C5V9D5_9BACT</name>
<proteinExistence type="predicted"/>
<dbReference type="GO" id="GO:0000155">
    <property type="term" value="F:phosphorelay sensor kinase activity"/>
    <property type="evidence" value="ECO:0007669"/>
    <property type="project" value="InterPro"/>
</dbReference>
<dbReference type="Pfam" id="PF02518">
    <property type="entry name" value="HATPase_c"/>
    <property type="match status" value="1"/>
</dbReference>
<keyword evidence="5" id="KW-0997">Cell inner membrane</keyword>
<sequence>MANPVECMSRPAAAASTRRLTTLYITALSIVALLTIVGQLLIRQSINQQQGDSTLVNVAGRQRMLSQRIAKYALALRDPNANDQEAIAGLRESLQLWEKSHQALLERDASANIAGANSAAVEQMYATINPDFRLIESSSHAILDAADDPENVAAAVNVILQHEQAFLDGMDKIVFQYELEALERVNRLRHIESLLMTITLMVLLLEGFFIFRPAVGEIHRSLHTQAQMNEQLQAEKENAEEANRVKTRFLAKMSHEIRTPMNAILGLSESLSEAVPDERQRRQATVVNDSARSLMSLLNDLLDVSTMELESTQPLSLKPFPLASLLRRTHEMFAFQAQQKQIRFPLTIDPGLDVLVLGDELRTRQILVNLIQNALKFVENGYVEIEATLLKQDERSLTARFLVRDSGPGIPPEQFERIFEAFSQLGTTTGSTRGVGLGLHISQRLAQEMGGRLQVTSEVGVGSEFALEIPLEKSDASISEEPSDAAAPNAYLKILVVEDLEANQLVLQEILSRLGLTACFVSDGQSAFTAVAETTFDVVLLDLELPDMSGLDVARKLRELPNEKRLFIIAVTAHAIADYEQSTLAAGADKFLTKPLSLEDLRDCLNQAPTPMEAPIQISPALREKLISLFLEQAPSALENLREAGNSRDNKRLAFAAHRLRGMIAYFDAPKSSSLLAKLDEDDLQLEKNEIDSILQEVEISVAQLQRELGEQIPESP</sequence>
<evidence type="ECO:0000256" key="6">
    <source>
        <dbReference type="ARBA" id="ARBA00022553"/>
    </source>
</evidence>
<keyword evidence="21" id="KW-1185">Reference proteome</keyword>
<dbReference type="Pfam" id="PF00512">
    <property type="entry name" value="HisKA"/>
    <property type="match status" value="1"/>
</dbReference>
<dbReference type="FunFam" id="3.30.565.10:FF:000010">
    <property type="entry name" value="Sensor histidine kinase RcsC"/>
    <property type="match status" value="1"/>
</dbReference>
<accession>A0A5C5V9D5</accession>
<dbReference type="InterPro" id="IPR011006">
    <property type="entry name" value="CheY-like_superfamily"/>
</dbReference>
<evidence type="ECO:0000256" key="16">
    <source>
        <dbReference type="SAM" id="Phobius"/>
    </source>
</evidence>
<dbReference type="InterPro" id="IPR005467">
    <property type="entry name" value="His_kinase_dom"/>
</dbReference>
<evidence type="ECO:0000313" key="20">
    <source>
        <dbReference type="EMBL" id="TWT34479.1"/>
    </source>
</evidence>
<dbReference type="InterPro" id="IPR036641">
    <property type="entry name" value="HPT_dom_sf"/>
</dbReference>
<feature type="transmembrane region" description="Helical" evidence="16">
    <location>
        <begin position="20"/>
        <end position="42"/>
    </location>
</feature>
<keyword evidence="11 16" id="KW-1133">Transmembrane helix</keyword>
<feature type="transmembrane region" description="Helical" evidence="16">
    <location>
        <begin position="194"/>
        <end position="211"/>
    </location>
</feature>
<dbReference type="GO" id="GO:0005886">
    <property type="term" value="C:plasma membrane"/>
    <property type="evidence" value="ECO:0007669"/>
    <property type="project" value="UniProtKB-SubCell"/>
</dbReference>
<dbReference type="AlphaFoldDB" id="A0A5C5V9D5"/>
<dbReference type="Gene3D" id="1.20.120.160">
    <property type="entry name" value="HPT domain"/>
    <property type="match status" value="1"/>
</dbReference>
<dbReference type="CDD" id="cd17546">
    <property type="entry name" value="REC_hyHK_CKI1_RcsC-like"/>
    <property type="match status" value="1"/>
</dbReference>
<reference evidence="20 21" key="1">
    <citation type="submission" date="2019-02" db="EMBL/GenBank/DDBJ databases">
        <title>Deep-cultivation of Planctomycetes and their phenomic and genomic characterization uncovers novel biology.</title>
        <authorList>
            <person name="Wiegand S."/>
            <person name="Jogler M."/>
            <person name="Boedeker C."/>
            <person name="Pinto D."/>
            <person name="Vollmers J."/>
            <person name="Rivas-Marin E."/>
            <person name="Kohn T."/>
            <person name="Peeters S.H."/>
            <person name="Heuer A."/>
            <person name="Rast P."/>
            <person name="Oberbeckmann S."/>
            <person name="Bunk B."/>
            <person name="Jeske O."/>
            <person name="Meyerdierks A."/>
            <person name="Storesund J.E."/>
            <person name="Kallscheuer N."/>
            <person name="Luecker S."/>
            <person name="Lage O.M."/>
            <person name="Pohl T."/>
            <person name="Merkel B.J."/>
            <person name="Hornburger P."/>
            <person name="Mueller R.-W."/>
            <person name="Bruemmer F."/>
            <person name="Labrenz M."/>
            <person name="Spormann A.M."/>
            <person name="Op Den Camp H."/>
            <person name="Overmann J."/>
            <person name="Amann R."/>
            <person name="Jetten M.S.M."/>
            <person name="Mascher T."/>
            <person name="Medema M.H."/>
            <person name="Devos D.P."/>
            <person name="Kaster A.-K."/>
            <person name="Ovreas L."/>
            <person name="Rohde M."/>
            <person name="Galperin M.Y."/>
            <person name="Jogler C."/>
        </authorList>
    </citation>
    <scope>NUCLEOTIDE SEQUENCE [LARGE SCALE GENOMIC DNA]</scope>
    <source>
        <strain evidence="20 21">Enr8</strain>
    </source>
</reference>
<dbReference type="SUPFAM" id="SSF47384">
    <property type="entry name" value="Homodimeric domain of signal transducing histidine kinase"/>
    <property type="match status" value="1"/>
</dbReference>
<dbReference type="PROSITE" id="PS50109">
    <property type="entry name" value="HIS_KIN"/>
    <property type="match status" value="1"/>
</dbReference>
<dbReference type="CDD" id="cd00082">
    <property type="entry name" value="HisKA"/>
    <property type="match status" value="1"/>
</dbReference>
<protein>
    <recommendedName>
        <fullName evidence="3">histidine kinase</fullName>
        <ecNumber evidence="3">2.7.13.3</ecNumber>
    </recommendedName>
</protein>
<dbReference type="PRINTS" id="PR00344">
    <property type="entry name" value="BCTRLSENSOR"/>
</dbReference>
<dbReference type="InterPro" id="IPR029095">
    <property type="entry name" value="NarX-like_N"/>
</dbReference>
<dbReference type="EC" id="2.7.13.3" evidence="3"/>
<evidence type="ECO:0000256" key="9">
    <source>
        <dbReference type="ARBA" id="ARBA00022777"/>
    </source>
</evidence>
<dbReference type="PANTHER" id="PTHR43047">
    <property type="entry name" value="TWO-COMPONENT HISTIDINE PROTEIN KINASE"/>
    <property type="match status" value="1"/>
</dbReference>
<dbReference type="Proteomes" id="UP000318878">
    <property type="component" value="Unassembled WGS sequence"/>
</dbReference>
<evidence type="ECO:0000256" key="2">
    <source>
        <dbReference type="ARBA" id="ARBA00004429"/>
    </source>
</evidence>